<protein>
    <submittedName>
        <fullName evidence="1">Uncharacterized protein</fullName>
    </submittedName>
</protein>
<sequence>MQQIPGMLEGAMAVRFYQSVQGPFPIEIGAAVPGSSMSAIVKPAASAVALDASGEEDLGLSLLEAEATGQAAEKVCDQLNAFYAGRRVNCNCAAEVEAVVHLFQASGVELEFSLSTLDAAALYLPDMPAIDQYPESVARDLFMLARPFEFRRLR</sequence>
<dbReference type="Proteomes" id="UP000183018">
    <property type="component" value="Unassembled WGS sequence"/>
</dbReference>
<dbReference type="OrthoDB" id="6884440at2"/>
<dbReference type="EMBL" id="FORC01000001">
    <property type="protein sequence ID" value="SFI40041.1"/>
    <property type="molecule type" value="Genomic_DNA"/>
</dbReference>
<reference evidence="2" key="1">
    <citation type="submission" date="2016-10" db="EMBL/GenBank/DDBJ databases">
        <authorList>
            <person name="Varghese N."/>
            <person name="Submissions S."/>
        </authorList>
    </citation>
    <scope>NUCLEOTIDE SEQUENCE [LARGE SCALE GENOMIC DNA]</scope>
    <source>
        <strain evidence="2">LMG 22563</strain>
    </source>
</reference>
<dbReference type="STRING" id="289370.SAMN05216602_1223"/>
<evidence type="ECO:0000313" key="2">
    <source>
        <dbReference type="Proteomes" id="UP000183018"/>
    </source>
</evidence>
<evidence type="ECO:0000313" key="1">
    <source>
        <dbReference type="EMBL" id="SFI40041.1"/>
    </source>
</evidence>
<gene>
    <name evidence="1" type="ORF">SAMN05216602_1223</name>
</gene>
<accession>A0A1I3HWJ0</accession>
<dbReference type="AlphaFoldDB" id="A0A1I3HWJ0"/>
<dbReference type="RefSeq" id="WP_139225390.1">
    <property type="nucleotide sequence ID" value="NZ_FORC01000001.1"/>
</dbReference>
<name>A0A1I3HWJ0_9GAMM</name>
<organism evidence="1 2">
    <name type="scientific">Phytopseudomonas argentinensis</name>
    <dbReference type="NCBI Taxonomy" id="289370"/>
    <lineage>
        <taxon>Bacteria</taxon>
        <taxon>Pseudomonadati</taxon>
        <taxon>Pseudomonadota</taxon>
        <taxon>Gammaproteobacteria</taxon>
        <taxon>Pseudomonadales</taxon>
        <taxon>Pseudomonadaceae</taxon>
        <taxon>Phytopseudomonas</taxon>
    </lineage>
</organism>
<proteinExistence type="predicted"/>
<keyword evidence="2" id="KW-1185">Reference proteome</keyword>